<dbReference type="OrthoDB" id="570199at2"/>
<gene>
    <name evidence="2" type="ORF">PSU4_37430</name>
</gene>
<dbReference type="Pfam" id="PF14088">
    <property type="entry name" value="DUF4268"/>
    <property type="match status" value="1"/>
</dbReference>
<name>A0A511DJ03_9PSEU</name>
<evidence type="ECO:0000313" key="2">
    <source>
        <dbReference type="EMBL" id="GEL24789.1"/>
    </source>
</evidence>
<protein>
    <recommendedName>
        <fullName evidence="1">DUF4268 domain-containing protein</fullName>
    </recommendedName>
</protein>
<dbReference type="Proteomes" id="UP000321685">
    <property type="component" value="Unassembled WGS sequence"/>
</dbReference>
<feature type="domain" description="DUF4268" evidence="1">
    <location>
        <begin position="201"/>
        <end position="332"/>
    </location>
</feature>
<evidence type="ECO:0000313" key="3">
    <source>
        <dbReference type="Proteomes" id="UP000321685"/>
    </source>
</evidence>
<keyword evidence="3" id="KW-1185">Reference proteome</keyword>
<sequence>MGEPNRCSGARPSRYVCAVSHQGRGLTALGRLAVVPAREVWPHEAFDFTPWLLQNVDVLSDLLGMDLVLEVAEHPVGDFSLDLKGYDELTGETVIVENQLAQSDHNHLGQIITYAAGTNPTTIVWITTGFRLEHRAAIDWLNQRTDDNTRVFGVVIRVVRIGTSEPAPNFELVAQPNDWEKQVKKATSTASGPTSAREAQYREFWELVLDRVRAEHPDWTRARTSGTSWVNTATGTSGAVISMAWTRAGLVIQIYFESADADLNSTRFDVLYAQREIFEAALGETPVWDEMDGRKAARIVIPSEFTDLTDKNTWPQMIEWLIQKQNALRSALAVVGGVS</sequence>
<evidence type="ECO:0000259" key="1">
    <source>
        <dbReference type="Pfam" id="PF14088"/>
    </source>
</evidence>
<dbReference type="InterPro" id="IPR025364">
    <property type="entry name" value="DUF4268"/>
</dbReference>
<reference evidence="2 3" key="1">
    <citation type="submission" date="2019-07" db="EMBL/GenBank/DDBJ databases">
        <title>Whole genome shotgun sequence of Pseudonocardia sulfidoxydans NBRC 16205.</title>
        <authorList>
            <person name="Hosoyama A."/>
            <person name="Uohara A."/>
            <person name="Ohji S."/>
            <person name="Ichikawa N."/>
        </authorList>
    </citation>
    <scope>NUCLEOTIDE SEQUENCE [LARGE SCALE GENOMIC DNA]</scope>
    <source>
        <strain evidence="2 3">NBRC 16205</strain>
    </source>
</reference>
<organism evidence="2 3">
    <name type="scientific">Pseudonocardia sulfidoxydans NBRC 16205</name>
    <dbReference type="NCBI Taxonomy" id="1223511"/>
    <lineage>
        <taxon>Bacteria</taxon>
        <taxon>Bacillati</taxon>
        <taxon>Actinomycetota</taxon>
        <taxon>Actinomycetes</taxon>
        <taxon>Pseudonocardiales</taxon>
        <taxon>Pseudonocardiaceae</taxon>
        <taxon>Pseudonocardia</taxon>
    </lineage>
</organism>
<proteinExistence type="predicted"/>
<dbReference type="AlphaFoldDB" id="A0A511DJ03"/>
<accession>A0A511DJ03</accession>
<comment type="caution">
    <text evidence="2">The sequence shown here is derived from an EMBL/GenBank/DDBJ whole genome shotgun (WGS) entry which is preliminary data.</text>
</comment>
<dbReference type="EMBL" id="BJVJ01000040">
    <property type="protein sequence ID" value="GEL24789.1"/>
    <property type="molecule type" value="Genomic_DNA"/>
</dbReference>